<evidence type="ECO:0000256" key="5">
    <source>
        <dbReference type="ARBA" id="ARBA00022781"/>
    </source>
</evidence>
<dbReference type="PANTHER" id="PTHR33445:SF2">
    <property type="entry name" value="ATP SYNTHASE SUBUNIT B', CHLOROPLASTIC"/>
    <property type="match status" value="1"/>
</dbReference>
<keyword evidence="4 12" id="KW-0812">Transmembrane</keyword>
<reference evidence="15" key="1">
    <citation type="submission" date="2020-10" db="EMBL/GenBank/DDBJ databases">
        <authorList>
            <person name="Gilroy R."/>
        </authorList>
    </citation>
    <scope>NUCLEOTIDE SEQUENCE</scope>
    <source>
        <strain evidence="15">ChiBcec7-5410</strain>
    </source>
</reference>
<organism evidence="15 16">
    <name type="scientific">Candidatus Faecivivens stercoripullorum</name>
    <dbReference type="NCBI Taxonomy" id="2840805"/>
    <lineage>
        <taxon>Bacteria</taxon>
        <taxon>Bacillati</taxon>
        <taxon>Bacillota</taxon>
        <taxon>Clostridia</taxon>
        <taxon>Eubacteriales</taxon>
        <taxon>Oscillospiraceae</taxon>
        <taxon>Oscillospiraceae incertae sedis</taxon>
        <taxon>Candidatus Faecivivens</taxon>
    </lineage>
</organism>
<dbReference type="AlphaFoldDB" id="A0A9D1KQX6"/>
<feature type="transmembrane region" description="Helical" evidence="12">
    <location>
        <begin position="12"/>
        <end position="31"/>
    </location>
</feature>
<dbReference type="GO" id="GO:0045259">
    <property type="term" value="C:proton-transporting ATP synthase complex"/>
    <property type="evidence" value="ECO:0007669"/>
    <property type="project" value="UniProtKB-KW"/>
</dbReference>
<keyword evidence="14" id="KW-0175">Coiled coil</keyword>
<evidence type="ECO:0000256" key="12">
    <source>
        <dbReference type="HAMAP-Rule" id="MF_01398"/>
    </source>
</evidence>
<dbReference type="GO" id="GO:0005886">
    <property type="term" value="C:plasma membrane"/>
    <property type="evidence" value="ECO:0007669"/>
    <property type="project" value="UniProtKB-SubCell"/>
</dbReference>
<feature type="coiled-coil region" evidence="14">
    <location>
        <begin position="56"/>
        <end position="94"/>
    </location>
</feature>
<keyword evidence="2 12" id="KW-0813">Transport</keyword>
<evidence type="ECO:0000256" key="8">
    <source>
        <dbReference type="ARBA" id="ARBA00023136"/>
    </source>
</evidence>
<proteinExistence type="inferred from homology"/>
<evidence type="ECO:0000256" key="1">
    <source>
        <dbReference type="ARBA" id="ARBA00005513"/>
    </source>
</evidence>
<keyword evidence="9 12" id="KW-0066">ATP synthesis</keyword>
<evidence type="ECO:0000256" key="4">
    <source>
        <dbReference type="ARBA" id="ARBA00022692"/>
    </source>
</evidence>
<evidence type="ECO:0000313" key="15">
    <source>
        <dbReference type="EMBL" id="HIT94468.1"/>
    </source>
</evidence>
<comment type="subunit">
    <text evidence="12">F-type ATPases have 2 components, F(1) - the catalytic core - and F(0) - the membrane proton channel. F(1) has five subunits: alpha(3), beta(3), gamma(1), delta(1), epsilon(1). F(0) has three main subunits: a(1), b(2) and c(10-14). The alpha and beta chains form an alternating ring which encloses part of the gamma chain. F(1) is attached to F(0) by a central stalk formed by the gamma and epsilon chains, while a peripheral stalk is formed by the delta and b chains.</text>
</comment>
<keyword evidence="3 12" id="KW-0138">CF(0)</keyword>
<dbReference type="EMBL" id="DVLW01000123">
    <property type="protein sequence ID" value="HIT94468.1"/>
    <property type="molecule type" value="Genomic_DNA"/>
</dbReference>
<evidence type="ECO:0000256" key="10">
    <source>
        <dbReference type="ARBA" id="ARBA00025198"/>
    </source>
</evidence>
<keyword evidence="8 12" id="KW-0472">Membrane</keyword>
<evidence type="ECO:0000256" key="6">
    <source>
        <dbReference type="ARBA" id="ARBA00022989"/>
    </source>
</evidence>
<comment type="function">
    <text evidence="10 12">F(1)F(0) ATP synthase produces ATP from ADP in the presence of a proton or sodium gradient. F-type ATPases consist of two structural domains, F(1) containing the extramembraneous catalytic core and F(0) containing the membrane proton channel, linked together by a central stalk and a peripheral stalk. During catalysis, ATP synthesis in the catalytic domain of F(1) is coupled via a rotary mechanism of the central stalk subunits to proton translocation.</text>
</comment>
<dbReference type="Pfam" id="PF00430">
    <property type="entry name" value="ATP-synt_B"/>
    <property type="match status" value="1"/>
</dbReference>
<name>A0A9D1KQX6_9FIRM</name>
<comment type="subcellular location">
    <subcellularLocation>
        <location evidence="12">Cell membrane</location>
        <topology evidence="12">Single-pass membrane protein</topology>
    </subcellularLocation>
    <subcellularLocation>
        <location evidence="11">Endomembrane system</location>
        <topology evidence="11">Single-pass membrane protein</topology>
    </subcellularLocation>
</comment>
<sequence length="166" mass="19048">MNIPLNIDWQQILLHLFNFAILAGGLYFLLYKPVKDFMAKRESYYQNIDNETKSRLQQAEELKDSYSRQLSDVAQEIAQKRTEAQKAIDASREEQLQQARDEAARIVENARISCEQEHNKMLSNVQKEISDLALTTTEKILLKGEGSPFEQFLNAANAEKRGEPDA</sequence>
<protein>
    <recommendedName>
        <fullName evidence="12">ATP synthase subunit b</fullName>
    </recommendedName>
    <alternativeName>
        <fullName evidence="12">ATP synthase F(0) sector subunit b</fullName>
    </alternativeName>
    <alternativeName>
        <fullName evidence="12">ATPase subunit I</fullName>
    </alternativeName>
    <alternativeName>
        <fullName evidence="12">F-type ATPase subunit b</fullName>
        <shortName evidence="12">F-ATPase subunit b</shortName>
    </alternativeName>
</protein>
<accession>A0A9D1KQX6</accession>
<evidence type="ECO:0000256" key="2">
    <source>
        <dbReference type="ARBA" id="ARBA00022448"/>
    </source>
</evidence>
<keyword evidence="5 12" id="KW-0375">Hydrogen ion transport</keyword>
<dbReference type="CDD" id="cd06503">
    <property type="entry name" value="ATP-synt_Fo_b"/>
    <property type="match status" value="1"/>
</dbReference>
<keyword evidence="7 12" id="KW-0406">Ion transport</keyword>
<evidence type="ECO:0000256" key="13">
    <source>
        <dbReference type="RuleBase" id="RU003848"/>
    </source>
</evidence>
<reference evidence="15" key="2">
    <citation type="journal article" date="2021" name="PeerJ">
        <title>Extensive microbial diversity within the chicken gut microbiome revealed by metagenomics and culture.</title>
        <authorList>
            <person name="Gilroy R."/>
            <person name="Ravi A."/>
            <person name="Getino M."/>
            <person name="Pursley I."/>
            <person name="Horton D.L."/>
            <person name="Alikhan N.F."/>
            <person name="Baker D."/>
            <person name="Gharbi K."/>
            <person name="Hall N."/>
            <person name="Watson M."/>
            <person name="Adriaenssens E.M."/>
            <person name="Foster-Nyarko E."/>
            <person name="Jarju S."/>
            <person name="Secka A."/>
            <person name="Antonio M."/>
            <person name="Oren A."/>
            <person name="Chaudhuri R.R."/>
            <person name="La Ragione R."/>
            <person name="Hildebrand F."/>
            <person name="Pallen M.J."/>
        </authorList>
    </citation>
    <scope>NUCLEOTIDE SEQUENCE</scope>
    <source>
        <strain evidence="15">ChiBcec7-5410</strain>
    </source>
</reference>
<keyword evidence="12" id="KW-1003">Cell membrane</keyword>
<comment type="caution">
    <text evidence="15">The sequence shown here is derived from an EMBL/GenBank/DDBJ whole genome shotgun (WGS) entry which is preliminary data.</text>
</comment>
<dbReference type="InterPro" id="IPR050059">
    <property type="entry name" value="ATP_synthase_B_chain"/>
</dbReference>
<evidence type="ECO:0000256" key="7">
    <source>
        <dbReference type="ARBA" id="ARBA00023065"/>
    </source>
</evidence>
<dbReference type="GO" id="GO:0046933">
    <property type="term" value="F:proton-transporting ATP synthase activity, rotational mechanism"/>
    <property type="evidence" value="ECO:0007669"/>
    <property type="project" value="UniProtKB-UniRule"/>
</dbReference>
<evidence type="ECO:0000313" key="16">
    <source>
        <dbReference type="Proteomes" id="UP000824160"/>
    </source>
</evidence>
<dbReference type="GO" id="GO:0046961">
    <property type="term" value="F:proton-transporting ATPase activity, rotational mechanism"/>
    <property type="evidence" value="ECO:0007669"/>
    <property type="project" value="TreeGrafter"/>
</dbReference>
<dbReference type="Proteomes" id="UP000824160">
    <property type="component" value="Unassembled WGS sequence"/>
</dbReference>
<comment type="similarity">
    <text evidence="1 12 13">Belongs to the ATPase B chain family.</text>
</comment>
<evidence type="ECO:0000256" key="14">
    <source>
        <dbReference type="SAM" id="Coils"/>
    </source>
</evidence>
<comment type="function">
    <text evidence="12">Component of the F(0) channel, it forms part of the peripheral stalk, linking F(1) to F(0).</text>
</comment>
<evidence type="ECO:0000256" key="9">
    <source>
        <dbReference type="ARBA" id="ARBA00023310"/>
    </source>
</evidence>
<dbReference type="InterPro" id="IPR002146">
    <property type="entry name" value="ATP_synth_b/b'su_bac/chlpt"/>
</dbReference>
<evidence type="ECO:0000256" key="3">
    <source>
        <dbReference type="ARBA" id="ARBA00022547"/>
    </source>
</evidence>
<keyword evidence="6 12" id="KW-1133">Transmembrane helix</keyword>
<dbReference type="PANTHER" id="PTHR33445">
    <property type="entry name" value="ATP SYNTHASE SUBUNIT B', CHLOROPLASTIC"/>
    <property type="match status" value="1"/>
</dbReference>
<dbReference type="HAMAP" id="MF_01398">
    <property type="entry name" value="ATP_synth_b_bprime"/>
    <property type="match status" value="1"/>
</dbReference>
<evidence type="ECO:0000256" key="11">
    <source>
        <dbReference type="ARBA" id="ARBA00037847"/>
    </source>
</evidence>
<dbReference type="GO" id="GO:0012505">
    <property type="term" value="C:endomembrane system"/>
    <property type="evidence" value="ECO:0007669"/>
    <property type="project" value="UniProtKB-SubCell"/>
</dbReference>
<gene>
    <name evidence="12" type="primary">atpF</name>
    <name evidence="15" type="ORF">IAC43_04735</name>
</gene>